<dbReference type="Gene3D" id="1.10.8.430">
    <property type="entry name" value="Helical domain of apoptotic protease-activating factors"/>
    <property type="match status" value="1"/>
</dbReference>
<evidence type="ECO:0000259" key="4">
    <source>
        <dbReference type="Pfam" id="PF00931"/>
    </source>
</evidence>
<accession>A0A4V3WJF0</accession>
<dbReference type="InterPro" id="IPR002182">
    <property type="entry name" value="NB-ARC"/>
</dbReference>
<dbReference type="GO" id="GO:0005524">
    <property type="term" value="F:ATP binding"/>
    <property type="evidence" value="ECO:0007669"/>
    <property type="project" value="UniProtKB-KW"/>
</dbReference>
<keyword evidence="2" id="KW-0611">Plant defense</keyword>
<sequence>MEFTAVGQVAGKFGVYATEKVEKKLVTSKTTRPRLVDEITSDTDKFLEAANHRCFNGWYINLWARYKFGKEAFKKAREIEKLQEKANFEAVPYTTPLPEIESSSSTKNFTAFESRKSLVKRIMEALDDENINMIGICGMGGVGKTTIVEEVCRQAKAEKKFDKDVMVVVSQTPNLAKIQGKIAQELNLVLETKDKSETPQSLWVRIKAEKKILVVLDDIWDKVELIEKVSIPVEEDHKGCKILLTSRRKNVYNKMNAEKIFSMEVLDEEEAWILFRGTAGEIVGSTDLNPITREVAREYGGLPIAIVTVGRALMKNRSKDVWIDAA</sequence>
<comment type="caution">
    <text evidence="5">The sequence shown here is derived from an EMBL/GenBank/DDBJ whole genome shotgun (WGS) entry which is preliminary data.</text>
</comment>
<dbReference type="PRINTS" id="PR00364">
    <property type="entry name" value="DISEASERSIST"/>
</dbReference>
<dbReference type="AlphaFoldDB" id="A0A4V3WJF0"/>
<dbReference type="PANTHER" id="PTHR33463">
    <property type="entry name" value="NB-ARC DOMAIN-CONTAINING PROTEIN-RELATED"/>
    <property type="match status" value="1"/>
</dbReference>
<keyword evidence="3" id="KW-0067">ATP-binding</keyword>
<organism evidence="5 6">
    <name type="scientific">Camellia sinensis var. sinensis</name>
    <name type="common">China tea</name>
    <dbReference type="NCBI Taxonomy" id="542762"/>
    <lineage>
        <taxon>Eukaryota</taxon>
        <taxon>Viridiplantae</taxon>
        <taxon>Streptophyta</taxon>
        <taxon>Embryophyta</taxon>
        <taxon>Tracheophyta</taxon>
        <taxon>Spermatophyta</taxon>
        <taxon>Magnoliopsida</taxon>
        <taxon>eudicotyledons</taxon>
        <taxon>Gunneridae</taxon>
        <taxon>Pentapetalae</taxon>
        <taxon>asterids</taxon>
        <taxon>Ericales</taxon>
        <taxon>Theaceae</taxon>
        <taxon>Camellia</taxon>
    </lineage>
</organism>
<dbReference type="Proteomes" id="UP000306102">
    <property type="component" value="Unassembled WGS sequence"/>
</dbReference>
<proteinExistence type="predicted"/>
<reference evidence="5 6" key="1">
    <citation type="journal article" date="2018" name="Proc. Natl. Acad. Sci. U.S.A.">
        <title>Draft genome sequence of Camellia sinensis var. sinensis provides insights into the evolution of the tea genome and tea quality.</title>
        <authorList>
            <person name="Wei C."/>
            <person name="Yang H."/>
            <person name="Wang S."/>
            <person name="Zhao J."/>
            <person name="Liu C."/>
            <person name="Gao L."/>
            <person name="Xia E."/>
            <person name="Lu Y."/>
            <person name="Tai Y."/>
            <person name="She G."/>
            <person name="Sun J."/>
            <person name="Cao H."/>
            <person name="Tong W."/>
            <person name="Gao Q."/>
            <person name="Li Y."/>
            <person name="Deng W."/>
            <person name="Jiang X."/>
            <person name="Wang W."/>
            <person name="Chen Q."/>
            <person name="Zhang S."/>
            <person name="Li H."/>
            <person name="Wu J."/>
            <person name="Wang P."/>
            <person name="Li P."/>
            <person name="Shi C."/>
            <person name="Zheng F."/>
            <person name="Jian J."/>
            <person name="Huang B."/>
            <person name="Shan D."/>
            <person name="Shi M."/>
            <person name="Fang C."/>
            <person name="Yue Y."/>
            <person name="Li F."/>
            <person name="Li D."/>
            <person name="Wei S."/>
            <person name="Han B."/>
            <person name="Jiang C."/>
            <person name="Yin Y."/>
            <person name="Xia T."/>
            <person name="Zhang Z."/>
            <person name="Bennetzen J.L."/>
            <person name="Zhao S."/>
            <person name="Wan X."/>
        </authorList>
    </citation>
    <scope>NUCLEOTIDE SEQUENCE [LARGE SCALE GENOMIC DNA]</scope>
    <source>
        <strain evidence="6">cv. Shuchazao</strain>
        <tissue evidence="5">Leaf</tissue>
    </source>
</reference>
<dbReference type="Pfam" id="PF00931">
    <property type="entry name" value="NB-ARC"/>
    <property type="match status" value="1"/>
</dbReference>
<dbReference type="PANTHER" id="PTHR33463:SF203">
    <property type="entry name" value="AAA+ ATPASE DOMAIN-CONTAINING PROTEIN"/>
    <property type="match status" value="1"/>
</dbReference>
<keyword evidence="3" id="KW-0547">Nucleotide-binding</keyword>
<feature type="domain" description="NB-ARC" evidence="4">
    <location>
        <begin position="116"/>
        <end position="279"/>
    </location>
</feature>
<dbReference type="GO" id="GO:0006952">
    <property type="term" value="P:defense response"/>
    <property type="evidence" value="ECO:0007669"/>
    <property type="project" value="UniProtKB-KW"/>
</dbReference>
<protein>
    <recommendedName>
        <fullName evidence="4">NB-ARC domain-containing protein</fullName>
    </recommendedName>
</protein>
<dbReference type="InterPro" id="IPR050905">
    <property type="entry name" value="Plant_NBS-LRR"/>
</dbReference>
<keyword evidence="6" id="KW-1185">Reference proteome</keyword>
<evidence type="ECO:0000256" key="1">
    <source>
        <dbReference type="ARBA" id="ARBA00022614"/>
    </source>
</evidence>
<dbReference type="FunFam" id="3.40.50.300:FF:001091">
    <property type="entry name" value="Probable disease resistance protein At1g61300"/>
    <property type="match status" value="1"/>
</dbReference>
<keyword evidence="1" id="KW-0433">Leucine-rich repeat</keyword>
<dbReference type="Gene3D" id="3.40.50.300">
    <property type="entry name" value="P-loop containing nucleotide triphosphate hydrolases"/>
    <property type="match status" value="1"/>
</dbReference>
<dbReference type="InterPro" id="IPR027417">
    <property type="entry name" value="P-loop_NTPase"/>
</dbReference>
<evidence type="ECO:0000313" key="6">
    <source>
        <dbReference type="Proteomes" id="UP000306102"/>
    </source>
</evidence>
<evidence type="ECO:0000256" key="3">
    <source>
        <dbReference type="ARBA" id="ARBA00022840"/>
    </source>
</evidence>
<dbReference type="InterPro" id="IPR042197">
    <property type="entry name" value="Apaf_helical"/>
</dbReference>
<dbReference type="EMBL" id="SDRB02012778">
    <property type="protein sequence ID" value="THF96696.1"/>
    <property type="molecule type" value="Genomic_DNA"/>
</dbReference>
<dbReference type="SUPFAM" id="SSF52540">
    <property type="entry name" value="P-loop containing nucleoside triphosphate hydrolases"/>
    <property type="match status" value="1"/>
</dbReference>
<evidence type="ECO:0000256" key="2">
    <source>
        <dbReference type="ARBA" id="ARBA00022821"/>
    </source>
</evidence>
<gene>
    <name evidence="5" type="ORF">TEA_002399</name>
</gene>
<name>A0A4V3WJF0_CAMSN</name>
<dbReference type="GO" id="GO:0043531">
    <property type="term" value="F:ADP binding"/>
    <property type="evidence" value="ECO:0007669"/>
    <property type="project" value="InterPro"/>
</dbReference>
<evidence type="ECO:0000313" key="5">
    <source>
        <dbReference type="EMBL" id="THF96696.1"/>
    </source>
</evidence>
<dbReference type="STRING" id="542762.A0A4V3WJF0"/>